<dbReference type="InterPro" id="IPR050682">
    <property type="entry name" value="ModA/WtpA"/>
</dbReference>
<evidence type="ECO:0000256" key="4">
    <source>
        <dbReference type="PIRSR" id="PIRSR004846-1"/>
    </source>
</evidence>
<feature type="binding site" evidence="4">
    <location>
        <position position="183"/>
    </location>
    <ligand>
        <name>molybdate</name>
        <dbReference type="ChEBI" id="CHEBI:36264"/>
    </ligand>
</feature>
<dbReference type="SUPFAM" id="SSF53850">
    <property type="entry name" value="Periplasmic binding protein-like II"/>
    <property type="match status" value="1"/>
</dbReference>
<feature type="signal peptide" evidence="5">
    <location>
        <begin position="1"/>
        <end position="23"/>
    </location>
</feature>
<evidence type="ECO:0000256" key="1">
    <source>
        <dbReference type="ARBA" id="ARBA00009175"/>
    </source>
</evidence>
<comment type="caution">
    <text evidence="6">The sequence shown here is derived from an EMBL/GenBank/DDBJ whole genome shotgun (WGS) entry which is preliminary data.</text>
</comment>
<dbReference type="OrthoDB" id="9785015at2"/>
<dbReference type="PANTHER" id="PTHR30632:SF0">
    <property type="entry name" value="SULFATE-BINDING PROTEIN"/>
    <property type="match status" value="1"/>
</dbReference>
<keyword evidence="4" id="KW-0500">Molybdenum</keyword>
<keyword evidence="2 4" id="KW-0479">Metal-binding</keyword>
<evidence type="ECO:0000313" key="6">
    <source>
        <dbReference type="EMBL" id="MVT26966.1"/>
    </source>
</evidence>
<dbReference type="GO" id="GO:0015689">
    <property type="term" value="P:molybdate ion transport"/>
    <property type="evidence" value="ECO:0007669"/>
    <property type="project" value="InterPro"/>
</dbReference>
<evidence type="ECO:0000256" key="2">
    <source>
        <dbReference type="ARBA" id="ARBA00022723"/>
    </source>
</evidence>
<name>A0A7K1UKL6_9MICC</name>
<dbReference type="Pfam" id="PF13531">
    <property type="entry name" value="SBP_bac_11"/>
    <property type="match status" value="1"/>
</dbReference>
<feature type="binding site" evidence="4">
    <location>
        <position position="62"/>
    </location>
    <ligand>
        <name>molybdate</name>
        <dbReference type="ChEBI" id="CHEBI:36264"/>
    </ligand>
</feature>
<keyword evidence="3 5" id="KW-0732">Signal</keyword>
<dbReference type="NCBIfam" id="TIGR01256">
    <property type="entry name" value="modA"/>
    <property type="match status" value="1"/>
</dbReference>
<proteinExistence type="inferred from homology"/>
<feature type="binding site" evidence="4">
    <location>
        <position position="165"/>
    </location>
    <ligand>
        <name>molybdate</name>
        <dbReference type="ChEBI" id="CHEBI:36264"/>
    </ligand>
</feature>
<reference evidence="6 7" key="1">
    <citation type="submission" date="2019-12" db="EMBL/GenBank/DDBJ databases">
        <title>Nesterenkonia muleiensis sp. nov., a novel actinobacterium isolated from sap of Populus euphratica.</title>
        <authorList>
            <person name="Wang R."/>
        </authorList>
    </citation>
    <scope>NUCLEOTIDE SEQUENCE [LARGE SCALE GENOMIC DNA]</scope>
    <source>
        <strain evidence="6 7">F10</strain>
    </source>
</reference>
<dbReference type="Gene3D" id="3.40.190.10">
    <property type="entry name" value="Periplasmic binding protein-like II"/>
    <property type="match status" value="2"/>
</dbReference>
<comment type="similarity">
    <text evidence="1">Belongs to the bacterial solute-binding protein ModA family.</text>
</comment>
<feature type="chain" id="PRO_5029506389" evidence="5">
    <location>
        <begin position="24"/>
        <end position="259"/>
    </location>
</feature>
<dbReference type="PANTHER" id="PTHR30632">
    <property type="entry name" value="MOLYBDATE-BINDING PERIPLASMIC PROTEIN"/>
    <property type="match status" value="1"/>
</dbReference>
<dbReference type="InterPro" id="IPR005950">
    <property type="entry name" value="ModA"/>
</dbReference>
<evidence type="ECO:0000256" key="3">
    <source>
        <dbReference type="ARBA" id="ARBA00022729"/>
    </source>
</evidence>
<evidence type="ECO:0000256" key="5">
    <source>
        <dbReference type="SAM" id="SignalP"/>
    </source>
</evidence>
<evidence type="ECO:0000313" key="7">
    <source>
        <dbReference type="Proteomes" id="UP000460157"/>
    </source>
</evidence>
<keyword evidence="7" id="KW-1185">Reference proteome</keyword>
<feature type="binding site" evidence="4">
    <location>
        <position position="35"/>
    </location>
    <ligand>
        <name>molybdate</name>
        <dbReference type="ChEBI" id="CHEBI:36264"/>
    </ligand>
</feature>
<dbReference type="PROSITE" id="PS51257">
    <property type="entry name" value="PROKAR_LIPOPROTEIN"/>
    <property type="match status" value="1"/>
</dbReference>
<gene>
    <name evidence="6" type="primary">modA</name>
    <name evidence="6" type="ORF">GNZ21_11450</name>
</gene>
<dbReference type="GO" id="GO:0030973">
    <property type="term" value="F:molybdate ion binding"/>
    <property type="evidence" value="ECO:0007669"/>
    <property type="project" value="TreeGrafter"/>
</dbReference>
<dbReference type="EMBL" id="WRPM01000080">
    <property type="protein sequence ID" value="MVT26966.1"/>
    <property type="molecule type" value="Genomic_DNA"/>
</dbReference>
<dbReference type="AlphaFoldDB" id="A0A7K1UKL6"/>
<dbReference type="PIRSF" id="PIRSF004846">
    <property type="entry name" value="ModA"/>
    <property type="match status" value="1"/>
</dbReference>
<dbReference type="GO" id="GO:0046872">
    <property type="term" value="F:metal ion binding"/>
    <property type="evidence" value="ECO:0007669"/>
    <property type="project" value="UniProtKB-KW"/>
</dbReference>
<protein>
    <submittedName>
        <fullName evidence="6">Molybdate ABC transporter substrate-binding protein</fullName>
    </submittedName>
</protein>
<dbReference type="Proteomes" id="UP000460157">
    <property type="component" value="Unassembled WGS sequence"/>
</dbReference>
<accession>A0A7K1UKL6</accession>
<sequence length="259" mass="26972">MRSLPALFSAGCCALLLGGCAAAAEDEITVFAAASLHEVFEEIGELYTEETGTKVRFNFAGSSGLVEQLENGAPADVLATADEETMRGAAAEGLVSGEAEVFAENYLVIVTPAGNPSNVASIESLEDNAVETVICAAQVPCGAATARAAEAFGVQITPVSEETSVTDVLGRVRSGEADAGLVYNTDARQGVGEVETIEIEGAEMDPNRYPLTLLERADSPEAGQEFVDFVLNNQQARRVLAGAGFTEPQGSAMTWESVD</sequence>
<organism evidence="6 7">
    <name type="scientific">Nesterenkonia alkaliphila</name>
    <dbReference type="NCBI Taxonomy" id="1463631"/>
    <lineage>
        <taxon>Bacteria</taxon>
        <taxon>Bacillati</taxon>
        <taxon>Actinomycetota</taxon>
        <taxon>Actinomycetes</taxon>
        <taxon>Micrococcales</taxon>
        <taxon>Micrococcaceae</taxon>
        <taxon>Nesterenkonia</taxon>
    </lineage>
</organism>
<dbReference type="RefSeq" id="WP_157324454.1">
    <property type="nucleotide sequence ID" value="NZ_BMFX01000014.1"/>
</dbReference>